<protein>
    <submittedName>
        <fullName evidence="1">Uncharacterized protein</fullName>
    </submittedName>
</protein>
<reference evidence="1" key="1">
    <citation type="submission" date="2018-05" db="EMBL/GenBank/DDBJ databases">
        <authorList>
            <person name="Lanie J.A."/>
            <person name="Ng W.-L."/>
            <person name="Kazmierczak K.M."/>
            <person name="Andrzejewski T.M."/>
            <person name="Davidsen T.M."/>
            <person name="Wayne K.J."/>
            <person name="Tettelin H."/>
            <person name="Glass J.I."/>
            <person name="Rusch D."/>
            <person name="Podicherti R."/>
            <person name="Tsui H.-C.T."/>
            <person name="Winkler M.E."/>
        </authorList>
    </citation>
    <scope>NUCLEOTIDE SEQUENCE</scope>
</reference>
<name>A0A382GKA2_9ZZZZ</name>
<sequence>VSFVQKAIRALWVKMHPLTKMVRALPALLRRDFPRETDVWTASEIRETYKKHKFHEGYINYALSMILDEQTFNDEFVDLIRPDYKGLRLEVARKYLDGDDSFTFSDLKKIQRWWLSEHNVGHVGSGG</sequence>
<gene>
    <name evidence="1" type="ORF">METZ01_LOCUS228243</name>
</gene>
<accession>A0A382GKA2</accession>
<proteinExistence type="predicted"/>
<dbReference type="EMBL" id="UINC01055934">
    <property type="protein sequence ID" value="SVB75389.1"/>
    <property type="molecule type" value="Genomic_DNA"/>
</dbReference>
<feature type="non-terminal residue" evidence="1">
    <location>
        <position position="1"/>
    </location>
</feature>
<evidence type="ECO:0000313" key="1">
    <source>
        <dbReference type="EMBL" id="SVB75389.1"/>
    </source>
</evidence>
<organism evidence="1">
    <name type="scientific">marine metagenome</name>
    <dbReference type="NCBI Taxonomy" id="408172"/>
    <lineage>
        <taxon>unclassified sequences</taxon>
        <taxon>metagenomes</taxon>
        <taxon>ecological metagenomes</taxon>
    </lineage>
</organism>
<dbReference type="AlphaFoldDB" id="A0A382GKA2"/>